<comment type="similarity">
    <text evidence="6">Belongs to the MrnC RNase family.</text>
</comment>
<keyword evidence="5 6" id="KW-0378">Hydrolase</keyword>
<feature type="active site" evidence="6">
    <location>
        <position position="34"/>
    </location>
</feature>
<accession>A4J0Z0</accession>
<comment type="function">
    <text evidence="6">Involved in correct processing of both the 5' and 3' ends of 23S rRNA precursor. Processes 30S rRNA precursor transcript even in absence of ribonuclease 3 (Rnc); Rnc processes 30S rRNA into smaller rRNA precursors.</text>
</comment>
<dbReference type="PIRSF" id="PIRSF005520">
    <property type="entry name" value="UCP005520"/>
    <property type="match status" value="1"/>
</dbReference>
<dbReference type="KEGG" id="drm:Dred_0194"/>
<evidence type="ECO:0000256" key="4">
    <source>
        <dbReference type="ARBA" id="ARBA00022759"/>
    </source>
</evidence>
<dbReference type="HOGENOM" id="CLU_091169_2_1_9"/>
<dbReference type="SMART" id="SM00535">
    <property type="entry name" value="RIBOc"/>
    <property type="match status" value="1"/>
</dbReference>
<evidence type="ECO:0000313" key="8">
    <source>
        <dbReference type="EMBL" id="ABO48743.1"/>
    </source>
</evidence>
<evidence type="ECO:0000259" key="7">
    <source>
        <dbReference type="SMART" id="SM00535"/>
    </source>
</evidence>
<dbReference type="GO" id="GO:0006364">
    <property type="term" value="P:rRNA processing"/>
    <property type="evidence" value="ECO:0007669"/>
    <property type="project" value="UniProtKB-UniRule"/>
</dbReference>
<dbReference type="AlphaFoldDB" id="A4J0Z0"/>
<dbReference type="PANTHER" id="PTHR34276">
    <property type="entry name" value="MINI-RIBONUCLEASE 3"/>
    <property type="match status" value="1"/>
</dbReference>
<dbReference type="EMBL" id="CP000612">
    <property type="protein sequence ID" value="ABO48743.1"/>
    <property type="molecule type" value="Genomic_DNA"/>
</dbReference>
<feature type="domain" description="RNase III" evidence="7">
    <location>
        <begin position="7"/>
        <end position="143"/>
    </location>
</feature>
<evidence type="ECO:0000256" key="2">
    <source>
        <dbReference type="ARBA" id="ARBA00022552"/>
    </source>
</evidence>
<dbReference type="OrthoDB" id="46571at2"/>
<dbReference type="Proteomes" id="UP000001556">
    <property type="component" value="Chromosome"/>
</dbReference>
<comment type="subunit">
    <text evidence="6">Homodimer.</text>
</comment>
<dbReference type="GO" id="GO:0004525">
    <property type="term" value="F:ribonuclease III activity"/>
    <property type="evidence" value="ECO:0007669"/>
    <property type="project" value="InterPro"/>
</dbReference>
<comment type="subcellular location">
    <subcellularLocation>
        <location evidence="6">Cytoplasm</location>
    </subcellularLocation>
</comment>
<dbReference type="Pfam" id="PF00636">
    <property type="entry name" value="Ribonuclease_3"/>
    <property type="match status" value="1"/>
</dbReference>
<evidence type="ECO:0000256" key="6">
    <source>
        <dbReference type="HAMAP-Rule" id="MF_01468"/>
    </source>
</evidence>
<keyword evidence="9" id="KW-1185">Reference proteome</keyword>
<organism evidence="8 9">
    <name type="scientific">Desulforamulus reducens (strain ATCC BAA-1160 / DSM 100696 / MI-1)</name>
    <name type="common">Desulfotomaculum reducens</name>
    <dbReference type="NCBI Taxonomy" id="349161"/>
    <lineage>
        <taxon>Bacteria</taxon>
        <taxon>Bacillati</taxon>
        <taxon>Bacillota</taxon>
        <taxon>Clostridia</taxon>
        <taxon>Eubacteriales</taxon>
        <taxon>Peptococcaceae</taxon>
        <taxon>Desulforamulus</taxon>
    </lineage>
</organism>
<keyword evidence="6" id="KW-0699">rRNA-binding</keyword>
<reference evidence="8 9" key="1">
    <citation type="submission" date="2007-03" db="EMBL/GenBank/DDBJ databases">
        <title>Complete sequence of Desulfotomaculum reducens MI-1.</title>
        <authorList>
            <consortium name="US DOE Joint Genome Institute"/>
            <person name="Copeland A."/>
            <person name="Lucas S."/>
            <person name="Lapidus A."/>
            <person name="Barry K."/>
            <person name="Detter J.C."/>
            <person name="Glavina del Rio T."/>
            <person name="Hammon N."/>
            <person name="Israni S."/>
            <person name="Dalin E."/>
            <person name="Tice H."/>
            <person name="Pitluck S."/>
            <person name="Sims D."/>
            <person name="Brettin T."/>
            <person name="Bruce D."/>
            <person name="Han C."/>
            <person name="Tapia R."/>
            <person name="Schmutz J."/>
            <person name="Larimer F."/>
            <person name="Land M."/>
            <person name="Hauser L."/>
            <person name="Kyrpides N."/>
            <person name="Kim E."/>
            <person name="Tebo B.M."/>
            <person name="Richardson P."/>
        </authorList>
    </citation>
    <scope>NUCLEOTIDE SEQUENCE [LARGE SCALE GENOMIC DNA]</scope>
    <source>
        <strain evidence="8 9">MI-1</strain>
    </source>
</reference>
<evidence type="ECO:0000256" key="5">
    <source>
        <dbReference type="ARBA" id="ARBA00022801"/>
    </source>
</evidence>
<dbReference type="EC" id="3.1.26.-" evidence="6"/>
<keyword evidence="6" id="KW-0694">RNA-binding</keyword>
<sequence>MEKAGVNLFNDICLQHKNIKPTELPSLVLAYIGDAVYELAVRRYLVTQGSVKVNQLHKGAVRYVRAGAQARALFALEEKLTEEETAVVRRGRNAKSATLPKNADIMEYRQATALEALIGYLYLQGQQERMMEIINVVIEAINRN</sequence>
<dbReference type="GO" id="GO:0019843">
    <property type="term" value="F:rRNA binding"/>
    <property type="evidence" value="ECO:0007669"/>
    <property type="project" value="UniProtKB-UniRule"/>
</dbReference>
<name>A4J0Z0_DESRM</name>
<dbReference type="InterPro" id="IPR036389">
    <property type="entry name" value="RNase_III_sf"/>
</dbReference>
<comment type="cofactor">
    <cofactor evidence="6">
        <name>Mg(2+)</name>
        <dbReference type="ChEBI" id="CHEBI:18420"/>
    </cofactor>
</comment>
<keyword evidence="6" id="KW-0963">Cytoplasm</keyword>
<keyword evidence="3 6" id="KW-0540">Nuclease</keyword>
<dbReference type="Gene3D" id="1.10.1520.10">
    <property type="entry name" value="Ribonuclease III domain"/>
    <property type="match status" value="1"/>
</dbReference>
<dbReference type="RefSeq" id="WP_011876584.1">
    <property type="nucleotide sequence ID" value="NC_009253.1"/>
</dbReference>
<dbReference type="STRING" id="349161.Dred_0194"/>
<keyword evidence="2 6" id="KW-0698">rRNA processing</keyword>
<evidence type="ECO:0000313" key="9">
    <source>
        <dbReference type="Proteomes" id="UP000001556"/>
    </source>
</evidence>
<gene>
    <name evidence="6" type="primary">mrnC</name>
    <name evidence="8" type="ordered locus">Dred_0194</name>
</gene>
<dbReference type="GO" id="GO:0005737">
    <property type="term" value="C:cytoplasm"/>
    <property type="evidence" value="ECO:0007669"/>
    <property type="project" value="UniProtKB-SubCell"/>
</dbReference>
<dbReference type="InterPro" id="IPR008226">
    <property type="entry name" value="Mini3_fam"/>
</dbReference>
<dbReference type="HAMAP" id="MF_01468">
    <property type="entry name" value="RNase_Mini_III"/>
    <property type="match status" value="1"/>
</dbReference>
<keyword evidence="1 6" id="KW-0690">Ribosome biogenesis</keyword>
<dbReference type="InterPro" id="IPR000999">
    <property type="entry name" value="RNase_III_dom"/>
</dbReference>
<dbReference type="SUPFAM" id="SSF69065">
    <property type="entry name" value="RNase III domain-like"/>
    <property type="match status" value="1"/>
</dbReference>
<protein>
    <recommendedName>
        <fullName evidence="6">Mini-ribonuclease 3</fullName>
        <shortName evidence="6">Mini-3</shortName>
        <shortName evidence="6">Mini-RNase 3</shortName>
        <ecNumber evidence="6">3.1.26.-</ecNumber>
    </recommendedName>
    <alternativeName>
        <fullName evidence="6">Mini-RNase III</fullName>
        <shortName evidence="6">Mini-III</shortName>
    </alternativeName>
</protein>
<keyword evidence="6" id="KW-0460">Magnesium</keyword>
<evidence type="ECO:0000256" key="3">
    <source>
        <dbReference type="ARBA" id="ARBA00022722"/>
    </source>
</evidence>
<dbReference type="PANTHER" id="PTHR34276:SF1">
    <property type="entry name" value="MINI-RIBONUCLEASE 3"/>
    <property type="match status" value="1"/>
</dbReference>
<dbReference type="eggNOG" id="COG1939">
    <property type="taxonomic scope" value="Bacteria"/>
</dbReference>
<keyword evidence="4 6" id="KW-0255">Endonuclease</keyword>
<evidence type="ECO:0000256" key="1">
    <source>
        <dbReference type="ARBA" id="ARBA00022517"/>
    </source>
</evidence>
<proteinExistence type="inferred from homology"/>